<comment type="subcellular location">
    <subcellularLocation>
        <location evidence="1">Secreted</location>
    </subcellularLocation>
</comment>
<dbReference type="GO" id="GO:0045597">
    <property type="term" value="P:positive regulation of cell differentiation"/>
    <property type="evidence" value="ECO:0007669"/>
    <property type="project" value="TreeGrafter"/>
</dbReference>
<comment type="caution">
    <text evidence="6">Lacks conserved residue(s) required for the propagation of feature annotation.</text>
</comment>
<evidence type="ECO:0000259" key="8">
    <source>
        <dbReference type="PROSITE" id="PS51323"/>
    </source>
</evidence>
<feature type="non-terminal residue" evidence="9">
    <location>
        <position position="331"/>
    </location>
</feature>
<dbReference type="Pfam" id="PF00007">
    <property type="entry name" value="Cys_knot"/>
    <property type="match status" value="1"/>
</dbReference>
<dbReference type="InterPro" id="IPR000867">
    <property type="entry name" value="IGFBP-like"/>
</dbReference>
<evidence type="ECO:0000259" key="7">
    <source>
        <dbReference type="PROSITE" id="PS01225"/>
    </source>
</evidence>
<dbReference type="InterPro" id="IPR036383">
    <property type="entry name" value="TSP1_rpt_sf"/>
</dbReference>
<dbReference type="GO" id="GO:0005615">
    <property type="term" value="C:extracellular space"/>
    <property type="evidence" value="ECO:0007669"/>
    <property type="project" value="TreeGrafter"/>
</dbReference>
<dbReference type="AlphaFoldDB" id="A0A7K7VAP9"/>
<evidence type="ECO:0000313" key="10">
    <source>
        <dbReference type="Proteomes" id="UP000533954"/>
    </source>
</evidence>
<sequence length="331" mass="36556">AHSPQGRKSGAKPSETSKVPQRKEFCHWPCRCSLMPTCTPGVSLVKDGCGCCKVCARQSGETCNEADVCDPHKGLYCDYSGDKPRYETGVCAYLVAVGCELNGVYYLNGQTFQPNPLYKCLCVSGAIGCTPAFIPKLAASPCSRVLGRKKSGISNCSSGQHKQLQSTSYRVMSAYRNLPLVLKKKCLVQATPWTPCSRTCGIGISSRVTNENSKCEIRREKRLCFIQPCQTNILKTIKIPKGKTCQPTFQLPTAEKLIFSGCSTTQSYKLTFCGVCLDKRCCIPNKSKTITVQFECPNEGSFKWKMMWVTSCVCQRICSDPRDIFSELKIL</sequence>
<feature type="non-terminal residue" evidence="9">
    <location>
        <position position="1"/>
    </location>
</feature>
<comment type="caution">
    <text evidence="9">The sequence shown here is derived from an EMBL/GenBank/DDBJ whole genome shotgun (WGS) entry which is preliminary data.</text>
</comment>
<dbReference type="Proteomes" id="UP000533954">
    <property type="component" value="Unassembled WGS sequence"/>
</dbReference>
<keyword evidence="4" id="KW-0732">Signal</keyword>
<evidence type="ECO:0000256" key="2">
    <source>
        <dbReference type="ARBA" id="ARBA00008125"/>
    </source>
</evidence>
<gene>
    <name evidence="9" type="primary">Wisp3</name>
    <name evidence="9" type="ORF">EUDELE_R11177</name>
</gene>
<dbReference type="SMART" id="SM00041">
    <property type="entry name" value="CT"/>
    <property type="match status" value="1"/>
</dbReference>
<dbReference type="SUPFAM" id="SSF57184">
    <property type="entry name" value="Growth factor receptor domain"/>
    <property type="match status" value="1"/>
</dbReference>
<dbReference type="PROSITE" id="PS51323">
    <property type="entry name" value="IGFBP_N_2"/>
    <property type="match status" value="1"/>
</dbReference>
<dbReference type="InterPro" id="IPR017891">
    <property type="entry name" value="Insulin_GF-bd_Cys-rich_CS"/>
</dbReference>
<dbReference type="FunFam" id="2.20.100.10:FF:000065">
    <property type="entry name" value="Cellular communication network factor 6"/>
    <property type="match status" value="1"/>
</dbReference>
<dbReference type="Gene3D" id="2.10.70.10">
    <property type="entry name" value="Complement Module, domain 1"/>
    <property type="match status" value="1"/>
</dbReference>
<dbReference type="PROSITE" id="PS50092">
    <property type="entry name" value="TSP1"/>
    <property type="match status" value="1"/>
</dbReference>
<dbReference type="InterPro" id="IPR043973">
    <property type="entry name" value="TSP1_CCN"/>
</dbReference>
<dbReference type="GO" id="GO:0031012">
    <property type="term" value="C:extracellular matrix"/>
    <property type="evidence" value="ECO:0007669"/>
    <property type="project" value="TreeGrafter"/>
</dbReference>
<dbReference type="InterPro" id="IPR050941">
    <property type="entry name" value="CCN"/>
</dbReference>
<evidence type="ECO:0000256" key="3">
    <source>
        <dbReference type="ARBA" id="ARBA00022525"/>
    </source>
</evidence>
<keyword evidence="3" id="KW-0964">Secreted</keyword>
<dbReference type="SMART" id="SM00121">
    <property type="entry name" value="IB"/>
    <property type="match status" value="1"/>
</dbReference>
<feature type="domain" description="IGFBP N-terminal" evidence="8">
    <location>
        <begin position="22"/>
        <end position="94"/>
    </location>
</feature>
<evidence type="ECO:0000256" key="6">
    <source>
        <dbReference type="PROSITE-ProRule" id="PRU00039"/>
    </source>
</evidence>
<dbReference type="Pfam" id="PF19035">
    <property type="entry name" value="TSP1_CCN"/>
    <property type="match status" value="1"/>
</dbReference>
<dbReference type="InterPro" id="IPR006208">
    <property type="entry name" value="Glyco_hormone_CN"/>
</dbReference>
<dbReference type="PANTHER" id="PTHR11348">
    <property type="entry name" value="CONNECTIVE TISSUE GROWTH FACTOR-RELATED"/>
    <property type="match status" value="1"/>
</dbReference>
<proteinExistence type="inferred from homology"/>
<dbReference type="InterPro" id="IPR006207">
    <property type="entry name" value="Cys_knot_C"/>
</dbReference>
<dbReference type="EMBL" id="VZSX01000077">
    <property type="protein sequence ID" value="NXA38480.1"/>
    <property type="molecule type" value="Genomic_DNA"/>
</dbReference>
<dbReference type="GO" id="GO:0007155">
    <property type="term" value="P:cell adhesion"/>
    <property type="evidence" value="ECO:0007669"/>
    <property type="project" value="TreeGrafter"/>
</dbReference>
<dbReference type="GO" id="GO:0008201">
    <property type="term" value="F:heparin binding"/>
    <property type="evidence" value="ECO:0007669"/>
    <property type="project" value="TreeGrafter"/>
</dbReference>
<keyword evidence="10" id="KW-1185">Reference proteome</keyword>
<dbReference type="OrthoDB" id="365605at2759"/>
<dbReference type="InterPro" id="IPR009030">
    <property type="entry name" value="Growth_fac_rcpt_cys_sf"/>
</dbReference>
<dbReference type="SMART" id="SM00209">
    <property type="entry name" value="TSP1"/>
    <property type="match status" value="1"/>
</dbReference>
<comment type="similarity">
    <text evidence="2">Belongs to the CCN family.</text>
</comment>
<dbReference type="Gene3D" id="2.20.100.10">
    <property type="entry name" value="Thrombospondin type-1 (TSP1) repeat"/>
    <property type="match status" value="1"/>
</dbReference>
<dbReference type="Pfam" id="PF00219">
    <property type="entry name" value="IGFBP"/>
    <property type="match status" value="1"/>
</dbReference>
<evidence type="ECO:0000256" key="4">
    <source>
        <dbReference type="ARBA" id="ARBA00022729"/>
    </source>
</evidence>
<reference evidence="9 10" key="1">
    <citation type="submission" date="2019-09" db="EMBL/GenBank/DDBJ databases">
        <title>Bird 10,000 Genomes (B10K) Project - Family phase.</title>
        <authorList>
            <person name="Zhang G."/>
        </authorList>
    </citation>
    <scope>NUCLEOTIDE SEQUENCE [LARGE SCALE GENOMIC DNA]</scope>
    <source>
        <strain evidence="9">B10K-LSUMZ-16893</strain>
    </source>
</reference>
<feature type="domain" description="CTCK" evidence="7">
    <location>
        <begin position="245"/>
        <end position="319"/>
    </location>
</feature>
<organism evidence="9 10">
    <name type="scientific">Eudromia elegans</name>
    <name type="common">Elegant crested-tinamou</name>
    <dbReference type="NCBI Taxonomy" id="8805"/>
    <lineage>
        <taxon>Eukaryota</taxon>
        <taxon>Metazoa</taxon>
        <taxon>Chordata</taxon>
        <taxon>Craniata</taxon>
        <taxon>Vertebrata</taxon>
        <taxon>Euteleostomi</taxon>
        <taxon>Archelosauria</taxon>
        <taxon>Archosauria</taxon>
        <taxon>Dinosauria</taxon>
        <taxon>Saurischia</taxon>
        <taxon>Theropoda</taxon>
        <taxon>Coelurosauria</taxon>
        <taxon>Aves</taxon>
        <taxon>Palaeognathae</taxon>
        <taxon>Tinamiformes</taxon>
        <taxon>Tinamidae</taxon>
        <taxon>Eudromia</taxon>
    </lineage>
</organism>
<evidence type="ECO:0000313" key="9">
    <source>
        <dbReference type="EMBL" id="NXA38480.1"/>
    </source>
</evidence>
<evidence type="ECO:0000256" key="1">
    <source>
        <dbReference type="ARBA" id="ARBA00004613"/>
    </source>
</evidence>
<dbReference type="InterPro" id="IPR000884">
    <property type="entry name" value="TSP1_rpt"/>
</dbReference>
<dbReference type="SUPFAM" id="SSF57603">
    <property type="entry name" value="FnI-like domain"/>
    <property type="match status" value="1"/>
</dbReference>
<accession>A0A7K7VAP9</accession>
<evidence type="ECO:0000256" key="5">
    <source>
        <dbReference type="ARBA" id="ARBA00023157"/>
    </source>
</evidence>
<dbReference type="GO" id="GO:0007165">
    <property type="term" value="P:signal transduction"/>
    <property type="evidence" value="ECO:0007669"/>
    <property type="project" value="InterPro"/>
</dbReference>
<dbReference type="PANTHER" id="PTHR11348:SF3">
    <property type="entry name" value="CELLULAR COMMUNICATION NETWORK FACTOR 6"/>
    <property type="match status" value="1"/>
</dbReference>
<dbReference type="GO" id="GO:0005178">
    <property type="term" value="F:integrin binding"/>
    <property type="evidence" value="ECO:0007669"/>
    <property type="project" value="TreeGrafter"/>
</dbReference>
<protein>
    <submittedName>
        <fullName evidence="9">WISP3 protein</fullName>
    </submittedName>
</protein>
<name>A0A7K7VAP9_EUDEL</name>
<dbReference type="PROSITE" id="PS01225">
    <property type="entry name" value="CTCK_2"/>
    <property type="match status" value="1"/>
</dbReference>
<keyword evidence="5" id="KW-1015">Disulfide bond</keyword>
<dbReference type="SUPFAM" id="SSF82895">
    <property type="entry name" value="TSP-1 type 1 repeat"/>
    <property type="match status" value="1"/>
</dbReference>
<dbReference type="PROSITE" id="PS00222">
    <property type="entry name" value="IGFBP_N_1"/>
    <property type="match status" value="1"/>
</dbReference>